<feature type="repeat" description="WD" evidence="3">
    <location>
        <begin position="184"/>
        <end position="218"/>
    </location>
</feature>
<dbReference type="InterPro" id="IPR001680">
    <property type="entry name" value="WD40_rpt"/>
</dbReference>
<dbReference type="SMART" id="SM00320">
    <property type="entry name" value="WD40"/>
    <property type="match status" value="7"/>
</dbReference>
<gene>
    <name evidence="6" type="ORF">RRG08_042798</name>
</gene>
<keyword evidence="5" id="KW-0812">Transmembrane</keyword>
<evidence type="ECO:0000256" key="3">
    <source>
        <dbReference type="PROSITE-ProRule" id="PRU00221"/>
    </source>
</evidence>
<dbReference type="CDD" id="cd00200">
    <property type="entry name" value="WD40"/>
    <property type="match status" value="1"/>
</dbReference>
<dbReference type="GO" id="GO:0030968">
    <property type="term" value="P:endoplasmic reticulum unfolded protein response"/>
    <property type="evidence" value="ECO:0007669"/>
    <property type="project" value="TreeGrafter"/>
</dbReference>
<dbReference type="Pfam" id="PF00400">
    <property type="entry name" value="WD40"/>
    <property type="match status" value="3"/>
</dbReference>
<dbReference type="InterPro" id="IPR042410">
    <property type="entry name" value="WBSCR13"/>
</dbReference>
<proteinExistence type="predicted"/>
<dbReference type="PRINTS" id="PR00320">
    <property type="entry name" value="GPROTEINBRPT"/>
</dbReference>
<dbReference type="SUPFAM" id="SSF50978">
    <property type="entry name" value="WD40 repeat-like"/>
    <property type="match status" value="1"/>
</dbReference>
<feature type="repeat" description="WD" evidence="3">
    <location>
        <begin position="85"/>
        <end position="126"/>
    </location>
</feature>
<keyword evidence="2" id="KW-0677">Repeat</keyword>
<evidence type="ECO:0000313" key="6">
    <source>
        <dbReference type="EMBL" id="KAK3740814.1"/>
    </source>
</evidence>
<keyword evidence="5" id="KW-1133">Transmembrane helix</keyword>
<dbReference type="AlphaFoldDB" id="A0AAE0YDG0"/>
<feature type="compositionally biased region" description="Basic and acidic residues" evidence="4">
    <location>
        <begin position="36"/>
        <end position="46"/>
    </location>
</feature>
<evidence type="ECO:0000256" key="5">
    <source>
        <dbReference type="SAM" id="Phobius"/>
    </source>
</evidence>
<dbReference type="InterPro" id="IPR019775">
    <property type="entry name" value="WD40_repeat_CS"/>
</dbReference>
<accession>A0AAE0YDG0</accession>
<dbReference type="Proteomes" id="UP001283361">
    <property type="component" value="Unassembled WGS sequence"/>
</dbReference>
<evidence type="ECO:0000313" key="7">
    <source>
        <dbReference type="Proteomes" id="UP001283361"/>
    </source>
</evidence>
<dbReference type="PROSITE" id="PS00678">
    <property type="entry name" value="WD_REPEATS_1"/>
    <property type="match status" value="1"/>
</dbReference>
<dbReference type="Gene3D" id="2.130.10.10">
    <property type="entry name" value="YVTN repeat-like/Quinoprotein amine dehydrogenase"/>
    <property type="match status" value="3"/>
</dbReference>
<evidence type="ECO:0000256" key="4">
    <source>
        <dbReference type="SAM" id="MobiDB-lite"/>
    </source>
</evidence>
<dbReference type="InterPro" id="IPR020472">
    <property type="entry name" value="WD40_PAC1"/>
</dbReference>
<feature type="compositionally biased region" description="Basic and acidic residues" evidence="4">
    <location>
        <begin position="421"/>
        <end position="436"/>
    </location>
</feature>
<dbReference type="InterPro" id="IPR036322">
    <property type="entry name" value="WD40_repeat_dom_sf"/>
</dbReference>
<feature type="repeat" description="WD" evidence="3">
    <location>
        <begin position="275"/>
        <end position="307"/>
    </location>
</feature>
<dbReference type="PANTHER" id="PTHR44321:SF1">
    <property type="entry name" value="TRANSDUCIN BETA-LIKE PROTEIN 2"/>
    <property type="match status" value="1"/>
</dbReference>
<feature type="transmembrane region" description="Helical" evidence="5">
    <location>
        <begin position="6"/>
        <end position="31"/>
    </location>
</feature>
<evidence type="ECO:0000256" key="2">
    <source>
        <dbReference type="ARBA" id="ARBA00022737"/>
    </source>
</evidence>
<dbReference type="EMBL" id="JAWDGP010006459">
    <property type="protein sequence ID" value="KAK3740814.1"/>
    <property type="molecule type" value="Genomic_DNA"/>
</dbReference>
<keyword evidence="5" id="KW-0472">Membrane</keyword>
<protein>
    <recommendedName>
        <fullName evidence="8">Transducin beta-like protein 2</fullName>
    </recommendedName>
</protein>
<dbReference type="PROSITE" id="PS50294">
    <property type="entry name" value="WD_REPEATS_REGION"/>
    <property type="match status" value="3"/>
</dbReference>
<sequence>MSESEASLPLIAVTAAVGAIVLLFTLLCSVFRREKPTQEENDKDKQTANAVSEKSNSNKKVKPVTKSIKKPAHIPFTHEWLSCTLKGHSSRIVSLDFSPNGKYLITASEDRALMLWSVKEFRQKEHKYIRGNVEFDSATHIAFSPDSRALVASLANENAVRIFRLGKKDDGSHNVTISGAVTFPQKHKHDIIGVGISSSGKWIMTCSGDTTILIWDLKGEILTTIDTHQVNNSCGKVSPCGRFVASSGFTSDVKAWEVHFDKSGTFSKVKRAFELKGHLAGVYDFDFNNDSRRMASVSKDGTWKVWDTDVRYDMGQDPKLLCSGQVSNPGPALVALSPDGRTVAVGVDTSIAFWDAANGQQDQFLENVHADSMSCLKFDISGRYLVCSGGKHVHALHNVTGYRATVAELEEKLRTASGPGMKERLKQQVSEAREALENILSPSKDSP</sequence>
<keyword evidence="1 3" id="KW-0853">WD repeat</keyword>
<evidence type="ECO:0000256" key="1">
    <source>
        <dbReference type="ARBA" id="ARBA00022574"/>
    </source>
</evidence>
<organism evidence="6 7">
    <name type="scientific">Elysia crispata</name>
    <name type="common">lettuce slug</name>
    <dbReference type="NCBI Taxonomy" id="231223"/>
    <lineage>
        <taxon>Eukaryota</taxon>
        <taxon>Metazoa</taxon>
        <taxon>Spiralia</taxon>
        <taxon>Lophotrochozoa</taxon>
        <taxon>Mollusca</taxon>
        <taxon>Gastropoda</taxon>
        <taxon>Heterobranchia</taxon>
        <taxon>Euthyneura</taxon>
        <taxon>Panpulmonata</taxon>
        <taxon>Sacoglossa</taxon>
        <taxon>Placobranchoidea</taxon>
        <taxon>Plakobranchidae</taxon>
        <taxon>Elysia</taxon>
    </lineage>
</organism>
<dbReference type="PROSITE" id="PS50082">
    <property type="entry name" value="WD_REPEATS_2"/>
    <property type="match status" value="3"/>
</dbReference>
<name>A0AAE0YDG0_9GAST</name>
<evidence type="ECO:0008006" key="8">
    <source>
        <dbReference type="Google" id="ProtNLM"/>
    </source>
</evidence>
<keyword evidence="7" id="KW-1185">Reference proteome</keyword>
<dbReference type="InterPro" id="IPR015943">
    <property type="entry name" value="WD40/YVTN_repeat-like_dom_sf"/>
</dbReference>
<reference evidence="6" key="1">
    <citation type="journal article" date="2023" name="G3 (Bethesda)">
        <title>A reference genome for the long-term kleptoplast-retaining sea slug Elysia crispata morphotype clarki.</title>
        <authorList>
            <person name="Eastman K.E."/>
            <person name="Pendleton A.L."/>
            <person name="Shaikh M.A."/>
            <person name="Suttiyut T."/>
            <person name="Ogas R."/>
            <person name="Tomko P."/>
            <person name="Gavelis G."/>
            <person name="Widhalm J.R."/>
            <person name="Wisecaver J.H."/>
        </authorList>
    </citation>
    <scope>NUCLEOTIDE SEQUENCE</scope>
    <source>
        <strain evidence="6">ECLA1</strain>
    </source>
</reference>
<comment type="caution">
    <text evidence="6">The sequence shown here is derived from an EMBL/GenBank/DDBJ whole genome shotgun (WGS) entry which is preliminary data.</text>
</comment>
<feature type="region of interest" description="Disordered" evidence="4">
    <location>
        <begin position="36"/>
        <end position="64"/>
    </location>
</feature>
<feature type="region of interest" description="Disordered" evidence="4">
    <location>
        <begin position="416"/>
        <end position="447"/>
    </location>
</feature>
<dbReference type="PANTHER" id="PTHR44321">
    <property type="entry name" value="TRANSDUCIN BETA-LIKE PROTEIN 2"/>
    <property type="match status" value="1"/>
</dbReference>
<dbReference type="GO" id="GO:0005783">
    <property type="term" value="C:endoplasmic reticulum"/>
    <property type="evidence" value="ECO:0007669"/>
    <property type="project" value="TreeGrafter"/>
</dbReference>